<keyword evidence="1" id="KW-1003">Cell membrane</keyword>
<keyword evidence="3" id="KW-0547">Nucleotide-binding</keyword>
<dbReference type="GO" id="GO:0005524">
    <property type="term" value="F:ATP binding"/>
    <property type="evidence" value="ECO:0007669"/>
    <property type="project" value="UniProtKB-KW"/>
</dbReference>
<dbReference type="InterPro" id="IPR003593">
    <property type="entry name" value="AAA+_ATPase"/>
</dbReference>
<gene>
    <name evidence="6" type="ORF">AWB70_07429</name>
</gene>
<evidence type="ECO:0000256" key="3">
    <source>
        <dbReference type="ARBA" id="ARBA00022741"/>
    </source>
</evidence>
<evidence type="ECO:0000313" key="7">
    <source>
        <dbReference type="Proteomes" id="UP000054740"/>
    </source>
</evidence>
<name>A0A158JT05_CABCO</name>
<dbReference type="Pfam" id="PF00005">
    <property type="entry name" value="ABC_tran"/>
    <property type="match status" value="1"/>
</dbReference>
<dbReference type="PANTHER" id="PTHR43038">
    <property type="entry name" value="ATP-BINDING CASSETTE, SUB-FAMILY H, MEMBER 1"/>
    <property type="match status" value="1"/>
</dbReference>
<sequence>MNAQDTPYVIDVRNLNKHFGDKHVVNDVSLQVARGEIFGFLGPNGSGKTTSIRLMCGLLTPDSGSGTCLGYDIVRESEEIKRNVGYMTQRFSYWEDLTIRENLDFVARIYQMTNRRETVDRALEALGLQSRANQLTGSLSGGWKQRLALAACMLHEPKLLLLDEPTAGVDPTARRDFWEELHRLAAKGISVLVSTHYMDEAERCHKLAYIAYGKLLAQGTANEVIAAQNLATWSIQGEHLSELSERLRTTPGIDQTVVFGSALHVSGSDHAALERAVRDATRDGAMRAERIETGLEDVFIYLMSHSTDNFKVTS</sequence>
<dbReference type="GO" id="GO:0016887">
    <property type="term" value="F:ATP hydrolysis activity"/>
    <property type="evidence" value="ECO:0007669"/>
    <property type="project" value="InterPro"/>
</dbReference>
<accession>A0A158JT05</accession>
<keyword evidence="2" id="KW-0472">Membrane</keyword>
<dbReference type="CDD" id="cd03230">
    <property type="entry name" value="ABC_DR_subfamily_A"/>
    <property type="match status" value="1"/>
</dbReference>
<evidence type="ECO:0000256" key="4">
    <source>
        <dbReference type="ARBA" id="ARBA00022840"/>
    </source>
</evidence>
<dbReference type="PROSITE" id="PS50893">
    <property type="entry name" value="ABC_TRANSPORTER_2"/>
    <property type="match status" value="1"/>
</dbReference>
<evidence type="ECO:0000259" key="5">
    <source>
        <dbReference type="PROSITE" id="PS50893"/>
    </source>
</evidence>
<keyword evidence="4" id="KW-0067">ATP-binding</keyword>
<dbReference type="PROSITE" id="PS00211">
    <property type="entry name" value="ABC_TRANSPORTER_1"/>
    <property type="match status" value="1"/>
</dbReference>
<keyword evidence="7" id="KW-1185">Reference proteome</keyword>
<protein>
    <submittedName>
        <fullName evidence="6">ABC transporter</fullName>
    </submittedName>
</protein>
<dbReference type="SMART" id="SM00382">
    <property type="entry name" value="AAA"/>
    <property type="match status" value="1"/>
</dbReference>
<dbReference type="RefSeq" id="WP_053569842.1">
    <property type="nucleotide sequence ID" value="NZ_FCNY02000041.1"/>
</dbReference>
<evidence type="ECO:0000256" key="2">
    <source>
        <dbReference type="ARBA" id="ARBA00022519"/>
    </source>
</evidence>
<dbReference type="InterPro" id="IPR003439">
    <property type="entry name" value="ABC_transporter-like_ATP-bd"/>
</dbReference>
<keyword evidence="2" id="KW-0997">Cell inner membrane</keyword>
<dbReference type="Gene3D" id="3.40.50.300">
    <property type="entry name" value="P-loop containing nucleotide triphosphate hydrolases"/>
    <property type="match status" value="1"/>
</dbReference>
<dbReference type="AlphaFoldDB" id="A0A158JT05"/>
<reference evidence="7" key="1">
    <citation type="submission" date="2016-01" db="EMBL/GenBank/DDBJ databases">
        <authorList>
            <person name="Peeters C."/>
        </authorList>
    </citation>
    <scope>NUCLEOTIDE SEQUENCE [LARGE SCALE GENOMIC DNA]</scope>
</reference>
<proteinExistence type="predicted"/>
<dbReference type="EMBL" id="FCNY02000041">
    <property type="protein sequence ID" value="SAL71805.1"/>
    <property type="molecule type" value="Genomic_DNA"/>
</dbReference>
<dbReference type="InterPro" id="IPR017871">
    <property type="entry name" value="ABC_transporter-like_CS"/>
</dbReference>
<dbReference type="Proteomes" id="UP000054740">
    <property type="component" value="Unassembled WGS sequence"/>
</dbReference>
<evidence type="ECO:0000256" key="1">
    <source>
        <dbReference type="ARBA" id="ARBA00022475"/>
    </source>
</evidence>
<dbReference type="InterPro" id="IPR027417">
    <property type="entry name" value="P-loop_NTPase"/>
</dbReference>
<evidence type="ECO:0000313" key="6">
    <source>
        <dbReference type="EMBL" id="SAL71805.1"/>
    </source>
</evidence>
<dbReference type="PANTHER" id="PTHR43038:SF3">
    <property type="entry name" value="ABC TRANSPORTER G FAMILY MEMBER 20 ISOFORM X1"/>
    <property type="match status" value="1"/>
</dbReference>
<dbReference type="SUPFAM" id="SSF52540">
    <property type="entry name" value="P-loop containing nucleoside triphosphate hydrolases"/>
    <property type="match status" value="1"/>
</dbReference>
<feature type="domain" description="ABC transporter" evidence="5">
    <location>
        <begin position="10"/>
        <end position="237"/>
    </location>
</feature>
<organism evidence="6 7">
    <name type="scientific">Caballeronia cordobensis</name>
    <name type="common">Burkholderia cordobensis</name>
    <dbReference type="NCBI Taxonomy" id="1353886"/>
    <lineage>
        <taxon>Bacteria</taxon>
        <taxon>Pseudomonadati</taxon>
        <taxon>Pseudomonadota</taxon>
        <taxon>Betaproteobacteria</taxon>
        <taxon>Burkholderiales</taxon>
        <taxon>Burkholderiaceae</taxon>
        <taxon>Caballeronia</taxon>
    </lineage>
</organism>